<organism evidence="1 2">
    <name type="scientific">Ligilactobacillus agilis DSM 20509</name>
    <dbReference type="NCBI Taxonomy" id="1423718"/>
    <lineage>
        <taxon>Bacteria</taxon>
        <taxon>Bacillati</taxon>
        <taxon>Bacillota</taxon>
        <taxon>Bacilli</taxon>
        <taxon>Lactobacillales</taxon>
        <taxon>Lactobacillaceae</taxon>
        <taxon>Ligilactobacillus</taxon>
    </lineage>
</organism>
<dbReference type="NCBIfam" id="TIGR01549">
    <property type="entry name" value="HAD-SF-IA-v1"/>
    <property type="match status" value="1"/>
</dbReference>
<sequence length="205" mass="22957">MYQTYFWDFDGTLFDSYAVMAPALVYGFKRQQVEVSKDLAYQLMRQKSRGEAFKSLGKQWPQVDLKKAYADYKSYERAHLQSLQPFNGAKEVLAAIVAAGGQNFLLTHRNDEAWQLLAKANLKQYFTGGVSGADNFARKPNPASLKYLCEKYQVNPARAAMVGDRTLDIEAGHNAGMAGILFDPDDLIEDCEPDLRVTNLSAILV</sequence>
<evidence type="ECO:0000313" key="1">
    <source>
        <dbReference type="EMBL" id="KRM63062.1"/>
    </source>
</evidence>
<dbReference type="SUPFAM" id="SSF56784">
    <property type="entry name" value="HAD-like"/>
    <property type="match status" value="1"/>
</dbReference>
<dbReference type="InterPro" id="IPR023214">
    <property type="entry name" value="HAD_sf"/>
</dbReference>
<dbReference type="Gene3D" id="1.10.150.240">
    <property type="entry name" value="Putative phosphatase, domain 2"/>
    <property type="match status" value="1"/>
</dbReference>
<dbReference type="InterPro" id="IPR006439">
    <property type="entry name" value="HAD-SF_hydro_IA"/>
</dbReference>
<dbReference type="GO" id="GO:0006281">
    <property type="term" value="P:DNA repair"/>
    <property type="evidence" value="ECO:0007669"/>
    <property type="project" value="TreeGrafter"/>
</dbReference>
<dbReference type="Proteomes" id="UP000051008">
    <property type="component" value="Unassembled WGS sequence"/>
</dbReference>
<dbReference type="AlphaFoldDB" id="A0A0R2AH19"/>
<name>A0A0R2AH19_9LACO</name>
<dbReference type="InterPro" id="IPR041492">
    <property type="entry name" value="HAD_2"/>
</dbReference>
<dbReference type="InterPro" id="IPR050155">
    <property type="entry name" value="HAD-like_hydrolase_sf"/>
</dbReference>
<dbReference type="Pfam" id="PF13419">
    <property type="entry name" value="HAD_2"/>
    <property type="match status" value="1"/>
</dbReference>
<dbReference type="PATRIC" id="fig|1423718.3.peg.1098"/>
<evidence type="ECO:0000313" key="2">
    <source>
        <dbReference type="Proteomes" id="UP000051008"/>
    </source>
</evidence>
<dbReference type="InterPro" id="IPR023198">
    <property type="entry name" value="PGP-like_dom2"/>
</dbReference>
<comment type="caution">
    <text evidence="1">The sequence shown here is derived from an EMBL/GenBank/DDBJ whole genome shotgun (WGS) entry which is preliminary data.</text>
</comment>
<dbReference type="SFLD" id="SFLDS00003">
    <property type="entry name" value="Haloacid_Dehalogenase"/>
    <property type="match status" value="1"/>
</dbReference>
<gene>
    <name evidence="1" type="ORF">FC14_GL001048</name>
</gene>
<dbReference type="EMBL" id="AYYP01000071">
    <property type="protein sequence ID" value="KRM63062.1"/>
    <property type="molecule type" value="Genomic_DNA"/>
</dbReference>
<dbReference type="OrthoDB" id="9807630at2"/>
<dbReference type="GO" id="GO:0008967">
    <property type="term" value="F:phosphoglycolate phosphatase activity"/>
    <property type="evidence" value="ECO:0007669"/>
    <property type="project" value="TreeGrafter"/>
</dbReference>
<dbReference type="SFLD" id="SFLDG01129">
    <property type="entry name" value="C1.5:_HAD__Beta-PGM__Phosphata"/>
    <property type="match status" value="1"/>
</dbReference>
<proteinExistence type="predicted"/>
<dbReference type="PANTHER" id="PTHR43434">
    <property type="entry name" value="PHOSPHOGLYCOLATE PHOSPHATASE"/>
    <property type="match status" value="1"/>
</dbReference>
<dbReference type="GO" id="GO:0005829">
    <property type="term" value="C:cytosol"/>
    <property type="evidence" value="ECO:0007669"/>
    <property type="project" value="TreeGrafter"/>
</dbReference>
<dbReference type="SFLD" id="SFLDG01135">
    <property type="entry name" value="C1.5.6:_HAD__Beta-PGM__Phospha"/>
    <property type="match status" value="1"/>
</dbReference>
<dbReference type="PANTHER" id="PTHR43434:SF25">
    <property type="entry name" value="PHOSPHOGLYCOLATE PHOSPHATASE"/>
    <property type="match status" value="1"/>
</dbReference>
<dbReference type="RefSeq" id="WP_056977605.1">
    <property type="nucleotide sequence ID" value="NZ_AYYP01000071.1"/>
</dbReference>
<protein>
    <submittedName>
        <fullName evidence="1">Phosphoglycolate phosphatase</fullName>
    </submittedName>
</protein>
<dbReference type="InterPro" id="IPR036412">
    <property type="entry name" value="HAD-like_sf"/>
</dbReference>
<accession>A0A0R2AH19</accession>
<keyword evidence="2" id="KW-1185">Reference proteome</keyword>
<dbReference type="Gene3D" id="3.40.50.1000">
    <property type="entry name" value="HAD superfamily/HAD-like"/>
    <property type="match status" value="1"/>
</dbReference>
<reference evidence="1 2" key="1">
    <citation type="journal article" date="2015" name="Genome Announc.">
        <title>Expanding the biotechnology potential of lactobacilli through comparative genomics of 213 strains and associated genera.</title>
        <authorList>
            <person name="Sun Z."/>
            <person name="Harris H.M."/>
            <person name="McCann A."/>
            <person name="Guo C."/>
            <person name="Argimon S."/>
            <person name="Zhang W."/>
            <person name="Yang X."/>
            <person name="Jeffery I.B."/>
            <person name="Cooney J.C."/>
            <person name="Kagawa T.F."/>
            <person name="Liu W."/>
            <person name="Song Y."/>
            <person name="Salvetti E."/>
            <person name="Wrobel A."/>
            <person name="Rasinkangas P."/>
            <person name="Parkhill J."/>
            <person name="Rea M.C."/>
            <person name="O'Sullivan O."/>
            <person name="Ritari J."/>
            <person name="Douillard F.P."/>
            <person name="Paul Ross R."/>
            <person name="Yang R."/>
            <person name="Briner A.E."/>
            <person name="Felis G.E."/>
            <person name="de Vos W.M."/>
            <person name="Barrangou R."/>
            <person name="Klaenhammer T.R."/>
            <person name="Caufield P.W."/>
            <person name="Cui Y."/>
            <person name="Zhang H."/>
            <person name="O'Toole P.W."/>
        </authorList>
    </citation>
    <scope>NUCLEOTIDE SEQUENCE [LARGE SCALE GENOMIC DNA]</scope>
    <source>
        <strain evidence="1 2">DSM 20509</strain>
    </source>
</reference>